<sequence>MKAIVTSGYGSVEMLDVAEVEKPEISDTEILIRVRACSVNPIDWKIRSGQIKMISGSKPPKILGGDFSGTVEAIGKEIQEFTIGDEIWGHVNALKGGAYAEYIKANVQDICLKPRNFDFVQAAAIPLAGLTAYQSLVRLGEVKADSEVLINGCTGGVGSVAVQVAKFLGCTVTGVCSTKNIEYAKRIGVDVIVDYKQEDVLHLNKEFDSVYDFVGNLSFPASKCIIKESGTFVTAIPSIPRIIFGGMLNSFRSKKCKGILVQSSSADLKTLKAMAESEALVATVEKVFPLNQVRQAHIASESGRVVGKIVMSLD</sequence>
<dbReference type="SUPFAM" id="SSF51735">
    <property type="entry name" value="NAD(P)-binding Rossmann-fold domains"/>
    <property type="match status" value="1"/>
</dbReference>
<reference evidence="2 3" key="1">
    <citation type="submission" date="2023-04" db="EMBL/GenBank/DDBJ databases">
        <title>Spirochaete genome identified in red abalone sample constitutes a novel genus.</title>
        <authorList>
            <person name="Sharma S.P."/>
            <person name="Purcell C.M."/>
            <person name="Hyde J.R."/>
            <person name="Severin A.J."/>
        </authorList>
    </citation>
    <scope>NUCLEOTIDE SEQUENCE [LARGE SCALE GENOMIC DNA]</scope>
    <source>
        <strain evidence="2 3">SP-2023</strain>
    </source>
</reference>
<dbReference type="SMART" id="SM00829">
    <property type="entry name" value="PKS_ER"/>
    <property type="match status" value="1"/>
</dbReference>
<dbReference type="PANTHER" id="PTHR11695">
    <property type="entry name" value="ALCOHOL DEHYDROGENASE RELATED"/>
    <property type="match status" value="1"/>
</dbReference>
<organism evidence="2 3">
    <name type="scientific">Candidatus Haliotispira prima</name>
    <dbReference type="NCBI Taxonomy" id="3034016"/>
    <lineage>
        <taxon>Bacteria</taxon>
        <taxon>Pseudomonadati</taxon>
        <taxon>Spirochaetota</taxon>
        <taxon>Spirochaetia</taxon>
        <taxon>Spirochaetales</taxon>
        <taxon>Spirochaetaceae</taxon>
        <taxon>Candidatus Haliotispira</taxon>
    </lineage>
</organism>
<accession>A0ABY8MH74</accession>
<keyword evidence="3" id="KW-1185">Reference proteome</keyword>
<dbReference type="InterPro" id="IPR050700">
    <property type="entry name" value="YIM1/Zinc_Alcohol_DH_Fams"/>
</dbReference>
<dbReference type="EMBL" id="CP123443">
    <property type="protein sequence ID" value="WGK68199.1"/>
    <property type="molecule type" value="Genomic_DNA"/>
</dbReference>
<dbReference type="Pfam" id="PF08240">
    <property type="entry name" value="ADH_N"/>
    <property type="match status" value="1"/>
</dbReference>
<evidence type="ECO:0000313" key="3">
    <source>
        <dbReference type="Proteomes" id="UP001228690"/>
    </source>
</evidence>
<name>A0ABY8MH74_9SPIO</name>
<dbReference type="Gene3D" id="3.40.50.720">
    <property type="entry name" value="NAD(P)-binding Rossmann-like Domain"/>
    <property type="match status" value="1"/>
</dbReference>
<proteinExistence type="predicted"/>
<dbReference type="PANTHER" id="PTHR11695:SF648">
    <property type="entry name" value="ZINC-BINDING OXIDOREDUCTASE"/>
    <property type="match status" value="1"/>
</dbReference>
<dbReference type="SUPFAM" id="SSF50129">
    <property type="entry name" value="GroES-like"/>
    <property type="match status" value="1"/>
</dbReference>
<dbReference type="Pfam" id="PF13602">
    <property type="entry name" value="ADH_zinc_N_2"/>
    <property type="match status" value="1"/>
</dbReference>
<protein>
    <submittedName>
        <fullName evidence="2">NAD(P)-dependent alcohol dehydrogenase</fullName>
    </submittedName>
</protein>
<dbReference type="RefSeq" id="WP_326926369.1">
    <property type="nucleotide sequence ID" value="NZ_CP123443.1"/>
</dbReference>
<dbReference type="Gene3D" id="3.90.180.10">
    <property type="entry name" value="Medium-chain alcohol dehydrogenases, catalytic domain"/>
    <property type="match status" value="1"/>
</dbReference>
<dbReference type="CDD" id="cd08267">
    <property type="entry name" value="MDR1"/>
    <property type="match status" value="1"/>
</dbReference>
<dbReference type="InterPro" id="IPR011032">
    <property type="entry name" value="GroES-like_sf"/>
</dbReference>
<dbReference type="InterPro" id="IPR036291">
    <property type="entry name" value="NAD(P)-bd_dom_sf"/>
</dbReference>
<dbReference type="InterPro" id="IPR013154">
    <property type="entry name" value="ADH-like_N"/>
</dbReference>
<dbReference type="Proteomes" id="UP001228690">
    <property type="component" value="Chromosome"/>
</dbReference>
<evidence type="ECO:0000259" key="1">
    <source>
        <dbReference type="SMART" id="SM00829"/>
    </source>
</evidence>
<evidence type="ECO:0000313" key="2">
    <source>
        <dbReference type="EMBL" id="WGK68199.1"/>
    </source>
</evidence>
<dbReference type="InterPro" id="IPR020843">
    <property type="entry name" value="ER"/>
</dbReference>
<feature type="domain" description="Enoyl reductase (ER)" evidence="1">
    <location>
        <begin position="10"/>
        <end position="311"/>
    </location>
</feature>
<gene>
    <name evidence="2" type="ORF">P0082_06850</name>
</gene>